<proteinExistence type="predicted"/>
<reference evidence="1 2" key="1">
    <citation type="submission" date="2024-05" db="EMBL/GenBank/DDBJ databases">
        <title>Genome sequencing and assembly of Indian major carp, Cirrhinus mrigala (Hamilton, 1822).</title>
        <authorList>
            <person name="Mohindra V."/>
            <person name="Chowdhury L.M."/>
            <person name="Lal K."/>
            <person name="Jena J.K."/>
        </authorList>
    </citation>
    <scope>NUCLEOTIDE SEQUENCE [LARGE SCALE GENOMIC DNA]</scope>
    <source>
        <strain evidence="1">CM1030</strain>
        <tissue evidence="1">Blood</tissue>
    </source>
</reference>
<feature type="non-terminal residue" evidence="1">
    <location>
        <position position="53"/>
    </location>
</feature>
<feature type="non-terminal residue" evidence="1">
    <location>
        <position position="1"/>
    </location>
</feature>
<comment type="caution">
    <text evidence="1">The sequence shown here is derived from an EMBL/GenBank/DDBJ whole genome shotgun (WGS) entry which is preliminary data.</text>
</comment>
<organism evidence="1 2">
    <name type="scientific">Cirrhinus mrigala</name>
    <name type="common">Mrigala</name>
    <dbReference type="NCBI Taxonomy" id="683832"/>
    <lineage>
        <taxon>Eukaryota</taxon>
        <taxon>Metazoa</taxon>
        <taxon>Chordata</taxon>
        <taxon>Craniata</taxon>
        <taxon>Vertebrata</taxon>
        <taxon>Euteleostomi</taxon>
        <taxon>Actinopterygii</taxon>
        <taxon>Neopterygii</taxon>
        <taxon>Teleostei</taxon>
        <taxon>Ostariophysi</taxon>
        <taxon>Cypriniformes</taxon>
        <taxon>Cyprinidae</taxon>
        <taxon>Labeoninae</taxon>
        <taxon>Labeonini</taxon>
        <taxon>Cirrhinus</taxon>
    </lineage>
</organism>
<accession>A0ABD0PYC6</accession>
<dbReference type="Proteomes" id="UP001529510">
    <property type="component" value="Unassembled WGS sequence"/>
</dbReference>
<evidence type="ECO:0000313" key="1">
    <source>
        <dbReference type="EMBL" id="KAL0178997.1"/>
    </source>
</evidence>
<dbReference type="EMBL" id="JAMKFB020000012">
    <property type="protein sequence ID" value="KAL0178997.1"/>
    <property type="molecule type" value="Genomic_DNA"/>
</dbReference>
<name>A0ABD0PYC6_CIRMR</name>
<gene>
    <name evidence="1" type="ORF">M9458_024439</name>
</gene>
<protein>
    <submittedName>
        <fullName evidence="1">Uncharacterized protein</fullName>
    </submittedName>
</protein>
<sequence>VKTQWEQTNGPYHIKRLAEHYGIYKDLFPMAYFVPRVMLRVASALWESLNTES</sequence>
<evidence type="ECO:0000313" key="2">
    <source>
        <dbReference type="Proteomes" id="UP001529510"/>
    </source>
</evidence>
<keyword evidence="2" id="KW-1185">Reference proteome</keyword>
<dbReference type="AlphaFoldDB" id="A0ABD0PYC6"/>